<dbReference type="AlphaFoldDB" id="A0A7H9DUW5"/>
<dbReference type="KEGG" id="efal:FH779_10535"/>
<gene>
    <name evidence="1" type="ORF">FH779_10535</name>
</gene>
<protein>
    <submittedName>
        <fullName evidence="1">Uncharacterized protein</fullName>
    </submittedName>
</protein>
<organism evidence="1 2">
    <name type="scientific">Empedobacter falsenii</name>
    <dbReference type="NCBI Taxonomy" id="343874"/>
    <lineage>
        <taxon>Bacteria</taxon>
        <taxon>Pseudomonadati</taxon>
        <taxon>Bacteroidota</taxon>
        <taxon>Flavobacteriia</taxon>
        <taxon>Flavobacteriales</taxon>
        <taxon>Weeksellaceae</taxon>
        <taxon>Empedobacter</taxon>
    </lineage>
</organism>
<keyword evidence="2" id="KW-1185">Reference proteome</keyword>
<evidence type="ECO:0000313" key="2">
    <source>
        <dbReference type="Proteomes" id="UP000510643"/>
    </source>
</evidence>
<sequence length="145" mass="17902">MDKEFELKKYRDLVVATLDYYIVHLAFNNEMKDEYFRLKTQAEEYYSKGKLTILKNWFKDLRSDFIEDRDFGFNEYLIKTTNYEIDIFESYFKRIEKIIEKDQIKTDSQFYELKNYVDYLIQNNNSDKVLIQRINEILLRFESKN</sequence>
<dbReference type="GeneID" id="78401900"/>
<dbReference type="RefSeq" id="WP_180904649.1">
    <property type="nucleotide sequence ID" value="NZ_CP040908.1"/>
</dbReference>
<reference evidence="1 2" key="1">
    <citation type="submission" date="2019-06" db="EMBL/GenBank/DDBJ databases">
        <title>Emergence of pandrug resistant Empedobacter falsenii in China.</title>
        <authorList>
            <person name="Dong N."/>
            <person name="Chen S."/>
            <person name="Zhang R."/>
        </authorList>
    </citation>
    <scope>NUCLEOTIDE SEQUENCE [LARGE SCALE GENOMIC DNA]</scope>
    <source>
        <strain evidence="1 2">1681-1</strain>
    </source>
</reference>
<dbReference type="EMBL" id="CP040908">
    <property type="protein sequence ID" value="QLL58499.1"/>
    <property type="molecule type" value="Genomic_DNA"/>
</dbReference>
<proteinExistence type="predicted"/>
<dbReference type="Proteomes" id="UP000510643">
    <property type="component" value="Chromosome"/>
</dbReference>
<evidence type="ECO:0000313" key="1">
    <source>
        <dbReference type="EMBL" id="QLL58499.1"/>
    </source>
</evidence>
<accession>A0A7H9DUW5</accession>
<name>A0A7H9DUW5_9FLAO</name>